<accession>A0ABR9D994</accession>
<name>A0ABR9D994_9GAMM</name>
<gene>
    <name evidence="1" type="ORF">EBB_03825</name>
</gene>
<protein>
    <submittedName>
        <fullName evidence="1">Uncharacterized protein</fullName>
    </submittedName>
</protein>
<organism evidence="1 2">
    <name type="scientific">Methylomonas fluvii</name>
    <dbReference type="NCBI Taxonomy" id="1854564"/>
    <lineage>
        <taxon>Bacteria</taxon>
        <taxon>Pseudomonadati</taxon>
        <taxon>Pseudomonadota</taxon>
        <taxon>Gammaproteobacteria</taxon>
        <taxon>Methylococcales</taxon>
        <taxon>Methylococcaceae</taxon>
        <taxon>Methylomonas</taxon>
    </lineage>
</organism>
<evidence type="ECO:0000313" key="1">
    <source>
        <dbReference type="EMBL" id="MBD9359688.1"/>
    </source>
</evidence>
<comment type="caution">
    <text evidence="1">The sequence shown here is derived from an EMBL/GenBank/DDBJ whole genome shotgun (WGS) entry which is preliminary data.</text>
</comment>
<dbReference type="Proteomes" id="UP000641152">
    <property type="component" value="Unassembled WGS sequence"/>
</dbReference>
<evidence type="ECO:0000313" key="2">
    <source>
        <dbReference type="Proteomes" id="UP000641152"/>
    </source>
</evidence>
<proteinExistence type="predicted"/>
<dbReference type="EMBL" id="JACXST010000001">
    <property type="protein sequence ID" value="MBD9359688.1"/>
    <property type="molecule type" value="Genomic_DNA"/>
</dbReference>
<keyword evidence="2" id="KW-1185">Reference proteome</keyword>
<reference evidence="1 2" key="1">
    <citation type="submission" date="2020-09" db="EMBL/GenBank/DDBJ databases">
        <title>Methylomonas albis sp. nov. and Methylomonas fluvii sp. nov.: Two cold-adapted methanotrophs from the River Elbe and an amended description of Methylovulum psychrotolerans strain Eb1.</title>
        <authorList>
            <person name="Bussmann I.K."/>
            <person name="Klings K.-W."/>
            <person name="Warnstedt J."/>
            <person name="Hoppert M."/>
            <person name="Saborowski A."/>
            <person name="Horn F."/>
            <person name="Liebner S."/>
        </authorList>
    </citation>
    <scope>NUCLEOTIDE SEQUENCE [LARGE SCALE GENOMIC DNA]</scope>
    <source>
        <strain evidence="1 2">EbB</strain>
    </source>
</reference>
<sequence>MLLASRGKSYRGAGQLQRIQVTDNDANQTTATRILADTIQHLPFGPVKALSYGNGLTLRP</sequence>
<dbReference type="RefSeq" id="WP_192392545.1">
    <property type="nucleotide sequence ID" value="NZ_CAJHIU010000001.1"/>
</dbReference>